<sequence length="99" mass="11030">MEFDGVQLDNDGLIVDNFKDYFSSVYSNYTVVPMIEMAERGASMVGAGCLILDQVTEQDVAFAIKKFKSKTTADPDLLPQYIFKGCADNLTPPLMFLFN</sequence>
<accession>A0A1B6MPR2</accession>
<dbReference type="AlphaFoldDB" id="A0A1B6MPR2"/>
<protein>
    <submittedName>
        <fullName evidence="1">Uncharacterized protein</fullName>
    </submittedName>
</protein>
<organism evidence="1">
    <name type="scientific">Graphocephala atropunctata</name>
    <dbReference type="NCBI Taxonomy" id="36148"/>
    <lineage>
        <taxon>Eukaryota</taxon>
        <taxon>Metazoa</taxon>
        <taxon>Ecdysozoa</taxon>
        <taxon>Arthropoda</taxon>
        <taxon>Hexapoda</taxon>
        <taxon>Insecta</taxon>
        <taxon>Pterygota</taxon>
        <taxon>Neoptera</taxon>
        <taxon>Paraneoptera</taxon>
        <taxon>Hemiptera</taxon>
        <taxon>Auchenorrhyncha</taxon>
        <taxon>Membracoidea</taxon>
        <taxon>Cicadellidae</taxon>
        <taxon>Cicadellinae</taxon>
        <taxon>Cicadellini</taxon>
        <taxon>Graphocephala</taxon>
    </lineage>
</organism>
<proteinExistence type="predicted"/>
<evidence type="ECO:0000313" key="1">
    <source>
        <dbReference type="EMBL" id="JAT37893.1"/>
    </source>
</evidence>
<reference evidence="1" key="1">
    <citation type="submission" date="2015-11" db="EMBL/GenBank/DDBJ databases">
        <title>De novo transcriptome assembly of four potential Pierce s Disease insect vectors from Arizona vineyards.</title>
        <authorList>
            <person name="Tassone E.E."/>
        </authorList>
    </citation>
    <scope>NUCLEOTIDE SEQUENCE</scope>
</reference>
<dbReference type="EMBL" id="GEBQ01002084">
    <property type="protein sequence ID" value="JAT37893.1"/>
    <property type="molecule type" value="Transcribed_RNA"/>
</dbReference>
<gene>
    <name evidence="1" type="ORF">g.13409</name>
</gene>
<name>A0A1B6MPR2_9HEMI</name>